<feature type="compositionally biased region" description="Polar residues" evidence="7">
    <location>
        <begin position="600"/>
        <end position="618"/>
    </location>
</feature>
<evidence type="ECO:0000256" key="1">
    <source>
        <dbReference type="ARBA" id="ARBA00004370"/>
    </source>
</evidence>
<accession>A0ABM1MHA0</accession>
<evidence type="ECO:0000256" key="2">
    <source>
        <dbReference type="ARBA" id="ARBA00022692"/>
    </source>
</evidence>
<comment type="similarity">
    <text evidence="5 6">Belongs to the anion channel-forming bestrophin (TC 1.A.46) family. Calcium-sensitive chloride channel subfamily.</text>
</comment>
<dbReference type="InterPro" id="IPR021134">
    <property type="entry name" value="Bestrophin-like"/>
</dbReference>
<keyword evidence="3" id="KW-1133">Transmembrane helix</keyword>
<keyword evidence="6" id="KW-0868">Chloride</keyword>
<protein>
    <recommendedName>
        <fullName evidence="6">Bestrophin homolog</fullName>
    </recommendedName>
</protein>
<comment type="subcellular location">
    <subcellularLocation>
        <location evidence="6">Cell membrane</location>
        <topology evidence="6">Multi-pass membrane protein</topology>
    </subcellularLocation>
    <subcellularLocation>
        <location evidence="1">Membrane</location>
    </subcellularLocation>
</comment>
<keyword evidence="8" id="KW-1185">Reference proteome</keyword>
<keyword evidence="6" id="KW-0406">Ion transport</keyword>
<dbReference type="PANTHER" id="PTHR10736">
    <property type="entry name" value="BESTROPHIN"/>
    <property type="match status" value="1"/>
</dbReference>
<sequence length="625" mass="68919">MLENERVIFERMDAKTPMSKYWMPLVWATNIINRARKESLITSDQIVQTLLTELSVIRQKLGSLIGYDTVCVPLVYTQVVTLALYTYFIAALMGRQFIPDAPQPVGKFEDPDMYFPFFTALQFCFYVGWLKVAEVLINPFGEDDDDIELNWLIDRHIKASYMIVDEMHEEHPELLKDQFWDDVVPTDLPYTVASEHCRREEPKGSAEKYKVKTADALYANLQVPSRKIIIDDMYADYESVDTPIVQRRKSPSWINRISISRPRGSVRSASTAYSSGGLFSRHRGNSVYAETAGQLPHQQQPKMSIYDRLVRRSGRNKNHTKTVKSRPRIPTPDVTKEVVDRENRLAQNAVHMQNQISPNVTLMAHQLQGACPNDVPMVQVVLSPIQELDGSGSVNNTLHAGQPGTAALAQAVLSPGLGPVLTKPITVSQLTSLGLAKVTSSPLLTKAVAINSSPLFARAVADTSQPSTLIEYTPEGLVKVTKSPLLQGADSLHDSPSSGKALTDDGYTSDGLTKVTNSPLFTGVDQSCMLAEYTSDDEMKQNISSRSSNASNHTNASNDTKEATDTTASLTSNGIGIESERKISMNTPSTLSSPHLEFLSSPSDNASRKTSVASQSSSPKREVYV</sequence>
<dbReference type="RefSeq" id="XP_017773950.1">
    <property type="nucleotide sequence ID" value="XM_017918461.1"/>
</dbReference>
<feature type="region of interest" description="Disordered" evidence="7">
    <location>
        <begin position="488"/>
        <end position="509"/>
    </location>
</feature>
<dbReference type="InterPro" id="IPR000615">
    <property type="entry name" value="Bestrophin"/>
</dbReference>
<evidence type="ECO:0000256" key="4">
    <source>
        <dbReference type="ARBA" id="ARBA00023136"/>
    </source>
</evidence>
<gene>
    <name evidence="9" type="primary">LOC108560780</name>
</gene>
<evidence type="ECO:0000256" key="7">
    <source>
        <dbReference type="SAM" id="MobiDB-lite"/>
    </source>
</evidence>
<evidence type="ECO:0000256" key="3">
    <source>
        <dbReference type="ARBA" id="ARBA00022989"/>
    </source>
</evidence>
<dbReference type="GeneID" id="108560780"/>
<dbReference type="Proteomes" id="UP000695000">
    <property type="component" value="Unplaced"/>
</dbReference>
<keyword evidence="6" id="KW-0869">Chloride channel</keyword>
<dbReference type="PANTHER" id="PTHR10736:SF11">
    <property type="entry name" value="BESTROPHIN 2"/>
    <property type="match status" value="1"/>
</dbReference>
<evidence type="ECO:0000256" key="5">
    <source>
        <dbReference type="ARBA" id="ARBA00034769"/>
    </source>
</evidence>
<keyword evidence="2" id="KW-0812">Transmembrane</keyword>
<keyword evidence="6" id="KW-0813">Transport</keyword>
<proteinExistence type="inferred from homology"/>
<keyword evidence="6" id="KW-0407">Ion channel</keyword>
<feature type="region of interest" description="Disordered" evidence="7">
    <location>
        <begin position="539"/>
        <end position="625"/>
    </location>
</feature>
<feature type="compositionally biased region" description="Low complexity" evidence="7">
    <location>
        <begin position="542"/>
        <end position="558"/>
    </location>
</feature>
<feature type="compositionally biased region" description="Polar residues" evidence="7">
    <location>
        <begin position="565"/>
        <end position="574"/>
    </location>
</feature>
<dbReference type="Pfam" id="PF01062">
    <property type="entry name" value="Bestrophin"/>
    <property type="match status" value="1"/>
</dbReference>
<evidence type="ECO:0000256" key="6">
    <source>
        <dbReference type="RuleBase" id="RU363126"/>
    </source>
</evidence>
<name>A0ABM1MHA0_NICVS</name>
<evidence type="ECO:0000313" key="9">
    <source>
        <dbReference type="RefSeq" id="XP_017773950.1"/>
    </source>
</evidence>
<organism evidence="8 9">
    <name type="scientific">Nicrophorus vespilloides</name>
    <name type="common">Boreal carrion beetle</name>
    <dbReference type="NCBI Taxonomy" id="110193"/>
    <lineage>
        <taxon>Eukaryota</taxon>
        <taxon>Metazoa</taxon>
        <taxon>Ecdysozoa</taxon>
        <taxon>Arthropoda</taxon>
        <taxon>Hexapoda</taxon>
        <taxon>Insecta</taxon>
        <taxon>Pterygota</taxon>
        <taxon>Neoptera</taxon>
        <taxon>Endopterygota</taxon>
        <taxon>Coleoptera</taxon>
        <taxon>Polyphaga</taxon>
        <taxon>Staphyliniformia</taxon>
        <taxon>Silphidae</taxon>
        <taxon>Nicrophorinae</taxon>
        <taxon>Nicrophorus</taxon>
    </lineage>
</organism>
<keyword evidence="6" id="KW-1003">Cell membrane</keyword>
<reference evidence="9" key="1">
    <citation type="submission" date="2025-08" db="UniProtKB">
        <authorList>
            <consortium name="RefSeq"/>
        </authorList>
    </citation>
    <scope>IDENTIFICATION</scope>
    <source>
        <tissue evidence="9">Whole Larva</tissue>
    </source>
</reference>
<feature type="compositionally biased region" description="Polar residues" evidence="7">
    <location>
        <begin position="584"/>
        <end position="593"/>
    </location>
</feature>
<comment type="function">
    <text evidence="6">Forms chloride channels.</text>
</comment>
<keyword evidence="4" id="KW-0472">Membrane</keyword>
<evidence type="ECO:0000313" key="8">
    <source>
        <dbReference type="Proteomes" id="UP000695000"/>
    </source>
</evidence>